<dbReference type="Pfam" id="PF06892">
    <property type="entry name" value="Phage_CP76"/>
    <property type="match status" value="1"/>
</dbReference>
<accession>A0A6J5KH55</accession>
<name>A0A6J5KH55_9CAUD</name>
<dbReference type="InterPro" id="IPR009679">
    <property type="entry name" value="Phage_186_CII-like"/>
</dbReference>
<dbReference type="GO" id="GO:0003677">
    <property type="term" value="F:DNA binding"/>
    <property type="evidence" value="ECO:0007669"/>
    <property type="project" value="InterPro"/>
</dbReference>
<gene>
    <name evidence="1" type="ORF">UFOVP13_34</name>
</gene>
<proteinExistence type="predicted"/>
<organism evidence="1">
    <name type="scientific">uncultured Caudovirales phage</name>
    <dbReference type="NCBI Taxonomy" id="2100421"/>
    <lineage>
        <taxon>Viruses</taxon>
        <taxon>Duplodnaviria</taxon>
        <taxon>Heunggongvirae</taxon>
        <taxon>Uroviricota</taxon>
        <taxon>Caudoviricetes</taxon>
        <taxon>Peduoviridae</taxon>
        <taxon>Maltschvirus</taxon>
        <taxon>Maltschvirus maltsch</taxon>
    </lineage>
</organism>
<dbReference type="EMBL" id="LR796145">
    <property type="protein sequence ID" value="CAB4121344.1"/>
    <property type="molecule type" value="Genomic_DNA"/>
</dbReference>
<sequence length="150" mass="16520">MNILDAAYNIGHSYPGGAKLLAQRLGINQAVFNSKLNPNTPTHHLTLDEAHRMGMLSNRSDILEAMADDMGYALVKLPAVNDDEDLSTAIRKDVGEFGRYMDLIDKTLANGAITQTERKYLEEEVIQVLARTQHLQALLSGLANKKASNK</sequence>
<protein>
    <submittedName>
        <fullName evidence="1">Bacteriophage 186, CII</fullName>
    </submittedName>
</protein>
<reference evidence="1" key="1">
    <citation type="submission" date="2020-04" db="EMBL/GenBank/DDBJ databases">
        <authorList>
            <person name="Chiriac C."/>
            <person name="Salcher M."/>
            <person name="Ghai R."/>
            <person name="Kavagutti S V."/>
        </authorList>
    </citation>
    <scope>NUCLEOTIDE SEQUENCE</scope>
</reference>
<evidence type="ECO:0000313" key="1">
    <source>
        <dbReference type="EMBL" id="CAB4121344.1"/>
    </source>
</evidence>